<dbReference type="Proteomes" id="UP001153332">
    <property type="component" value="Unassembled WGS sequence"/>
</dbReference>
<evidence type="ECO:0000313" key="2">
    <source>
        <dbReference type="Proteomes" id="UP001153332"/>
    </source>
</evidence>
<proteinExistence type="predicted"/>
<comment type="caution">
    <text evidence="1">The sequence shown here is derived from an EMBL/GenBank/DDBJ whole genome shotgun (WGS) entry which is preliminary data.</text>
</comment>
<keyword evidence="2" id="KW-1185">Reference proteome</keyword>
<reference evidence="1" key="1">
    <citation type="submission" date="2022-12" db="EMBL/GenBank/DDBJ databases">
        <title>Genome Sequence of Lasiodiplodia mahajangana.</title>
        <authorList>
            <person name="Buettner E."/>
        </authorList>
    </citation>
    <scope>NUCLEOTIDE SEQUENCE</scope>
    <source>
        <strain evidence="1">VT137</strain>
    </source>
</reference>
<accession>A0ACC2JF08</accession>
<gene>
    <name evidence="1" type="ORF">O1611_g7622</name>
</gene>
<dbReference type="EMBL" id="JAPUUL010002068">
    <property type="protein sequence ID" value="KAJ8126016.1"/>
    <property type="molecule type" value="Genomic_DNA"/>
</dbReference>
<protein>
    <submittedName>
        <fullName evidence="1">Uncharacterized protein</fullName>
    </submittedName>
</protein>
<evidence type="ECO:0000313" key="1">
    <source>
        <dbReference type="EMBL" id="KAJ8126016.1"/>
    </source>
</evidence>
<organism evidence="1 2">
    <name type="scientific">Lasiodiplodia mahajangana</name>
    <dbReference type="NCBI Taxonomy" id="1108764"/>
    <lineage>
        <taxon>Eukaryota</taxon>
        <taxon>Fungi</taxon>
        <taxon>Dikarya</taxon>
        <taxon>Ascomycota</taxon>
        <taxon>Pezizomycotina</taxon>
        <taxon>Dothideomycetes</taxon>
        <taxon>Dothideomycetes incertae sedis</taxon>
        <taxon>Botryosphaeriales</taxon>
        <taxon>Botryosphaeriaceae</taxon>
        <taxon>Lasiodiplodia</taxon>
    </lineage>
</organism>
<sequence length="236" mass="26166">MRDLARHGDVSFVQQAQPSRSFNVDANVEVANLEGLAASLLVTTLAGVSVCSQVADFLCGSLCYAESKPQKQALAQSLDGYMEVCIMRHRASTKSYEVHHVNVEYVDGISSRGAVPYLMITIRADHIVARNNRLANQLNITNFVSKRLLLVFKDRQTPYSGSLRVLLSQHSYSPQFLNPAITALIRFIGTVNTLHATTRTRALQGQRRVFVAPTPFRTYEEYSDSKGGPVAKHPEK</sequence>
<name>A0ACC2JF08_9PEZI</name>